<dbReference type="CDD" id="cd05198">
    <property type="entry name" value="formate_dh_like"/>
    <property type="match status" value="1"/>
</dbReference>
<keyword evidence="8" id="KW-1185">Reference proteome</keyword>
<evidence type="ECO:0000256" key="3">
    <source>
        <dbReference type="ARBA" id="ARBA00023027"/>
    </source>
</evidence>
<evidence type="ECO:0000313" key="7">
    <source>
        <dbReference type="EMBL" id="EPE09325.1"/>
    </source>
</evidence>
<organism evidence="7 8">
    <name type="scientific">Ophiostoma piceae (strain UAMH 11346)</name>
    <name type="common">Sap stain fungus</name>
    <dbReference type="NCBI Taxonomy" id="1262450"/>
    <lineage>
        <taxon>Eukaryota</taxon>
        <taxon>Fungi</taxon>
        <taxon>Dikarya</taxon>
        <taxon>Ascomycota</taxon>
        <taxon>Pezizomycotina</taxon>
        <taxon>Sordariomycetes</taxon>
        <taxon>Sordariomycetidae</taxon>
        <taxon>Ophiostomatales</taxon>
        <taxon>Ophiostomataceae</taxon>
        <taxon>Ophiostoma</taxon>
    </lineage>
</organism>
<dbReference type="AlphaFoldDB" id="S3D7E8"/>
<reference evidence="7 8" key="1">
    <citation type="journal article" date="2013" name="BMC Genomics">
        <title>The genome and transcriptome of the pine saprophyte Ophiostoma piceae, and a comparison with the bark beetle-associated pine pathogen Grosmannia clavigera.</title>
        <authorList>
            <person name="Haridas S."/>
            <person name="Wang Y."/>
            <person name="Lim L."/>
            <person name="Massoumi Alamouti S."/>
            <person name="Jackman S."/>
            <person name="Docking R."/>
            <person name="Robertson G."/>
            <person name="Birol I."/>
            <person name="Bohlmann J."/>
            <person name="Breuil C."/>
        </authorList>
    </citation>
    <scope>NUCLEOTIDE SEQUENCE [LARGE SCALE GENOMIC DNA]</scope>
    <source>
        <strain evidence="7 8">UAMH 11346</strain>
    </source>
</reference>
<evidence type="ECO:0000256" key="4">
    <source>
        <dbReference type="RuleBase" id="RU003719"/>
    </source>
</evidence>
<dbReference type="Proteomes" id="UP000016923">
    <property type="component" value="Unassembled WGS sequence"/>
</dbReference>
<evidence type="ECO:0000256" key="1">
    <source>
        <dbReference type="ARBA" id="ARBA00005854"/>
    </source>
</evidence>
<dbReference type="PANTHER" id="PTHR43761">
    <property type="entry name" value="D-ISOMER SPECIFIC 2-HYDROXYACID DEHYDROGENASE FAMILY PROTEIN (AFU_ORTHOLOGUE AFUA_1G13630)"/>
    <property type="match status" value="1"/>
</dbReference>
<dbReference type="eggNOG" id="KOG0069">
    <property type="taxonomic scope" value="Eukaryota"/>
</dbReference>
<evidence type="ECO:0000256" key="2">
    <source>
        <dbReference type="ARBA" id="ARBA00023002"/>
    </source>
</evidence>
<dbReference type="SUPFAM" id="SSF51735">
    <property type="entry name" value="NAD(P)-binding Rossmann-fold domains"/>
    <property type="match status" value="1"/>
</dbReference>
<protein>
    <submittedName>
        <fullName evidence="7">Glycerate dehydrogenase</fullName>
    </submittedName>
</protein>
<name>S3D7E8_OPHP1</name>
<proteinExistence type="inferred from homology"/>
<evidence type="ECO:0000259" key="5">
    <source>
        <dbReference type="Pfam" id="PF00389"/>
    </source>
</evidence>
<dbReference type="PANTHER" id="PTHR43761:SF1">
    <property type="entry name" value="D-ISOMER SPECIFIC 2-HYDROXYACID DEHYDROGENASE CATALYTIC DOMAIN-CONTAINING PROTEIN-RELATED"/>
    <property type="match status" value="1"/>
</dbReference>
<feature type="domain" description="D-isomer specific 2-hydroxyacid dehydrogenase NAD-binding" evidence="6">
    <location>
        <begin position="125"/>
        <end position="314"/>
    </location>
</feature>
<dbReference type="VEuPathDB" id="FungiDB:F503_07101"/>
<dbReference type="InterPro" id="IPR050418">
    <property type="entry name" value="D-iso_2-hydroxyacid_DH_PdxB"/>
</dbReference>
<dbReference type="OMA" id="IEAVHCP"/>
<dbReference type="HOGENOM" id="CLU_019796_1_3_1"/>
<keyword evidence="2 4" id="KW-0560">Oxidoreductase</keyword>
<dbReference type="Pfam" id="PF02826">
    <property type="entry name" value="2-Hacid_dh_C"/>
    <property type="match status" value="1"/>
</dbReference>
<evidence type="ECO:0000313" key="8">
    <source>
        <dbReference type="Proteomes" id="UP000016923"/>
    </source>
</evidence>
<dbReference type="GO" id="GO:0016616">
    <property type="term" value="F:oxidoreductase activity, acting on the CH-OH group of donors, NAD or NADP as acceptor"/>
    <property type="evidence" value="ECO:0007669"/>
    <property type="project" value="InterPro"/>
</dbReference>
<dbReference type="GO" id="GO:0051287">
    <property type="term" value="F:NAD binding"/>
    <property type="evidence" value="ECO:0007669"/>
    <property type="project" value="InterPro"/>
</dbReference>
<dbReference type="InterPro" id="IPR029753">
    <property type="entry name" value="D-isomer_DH_CS"/>
</dbReference>
<accession>S3D7E8</accession>
<dbReference type="InterPro" id="IPR006139">
    <property type="entry name" value="D-isomer_2_OHA_DH_cat_dom"/>
</dbReference>
<dbReference type="Pfam" id="PF00389">
    <property type="entry name" value="2-Hacid_dh"/>
    <property type="match status" value="1"/>
</dbReference>
<dbReference type="OrthoDB" id="298012at2759"/>
<dbReference type="InterPro" id="IPR036291">
    <property type="entry name" value="NAD(P)-bd_dom_sf"/>
</dbReference>
<dbReference type="STRING" id="1262450.S3D7E8"/>
<dbReference type="PROSITE" id="PS00671">
    <property type="entry name" value="D_2_HYDROXYACID_DH_3"/>
    <property type="match status" value="1"/>
</dbReference>
<feature type="domain" description="D-isomer specific 2-hydroxyacid dehydrogenase catalytic" evidence="5">
    <location>
        <begin position="38"/>
        <end position="344"/>
    </location>
</feature>
<keyword evidence="3" id="KW-0520">NAD</keyword>
<dbReference type="InterPro" id="IPR006140">
    <property type="entry name" value="D-isomer_DH_NAD-bd"/>
</dbReference>
<comment type="similarity">
    <text evidence="1 4">Belongs to the D-isomer specific 2-hydroxyacid dehydrogenase family.</text>
</comment>
<dbReference type="EMBL" id="KE148147">
    <property type="protein sequence ID" value="EPE09325.1"/>
    <property type="molecule type" value="Genomic_DNA"/>
</dbReference>
<evidence type="ECO:0000259" key="6">
    <source>
        <dbReference type="Pfam" id="PF02826"/>
    </source>
</evidence>
<dbReference type="SUPFAM" id="SSF52283">
    <property type="entry name" value="Formate/glycerate dehydrogenase catalytic domain-like"/>
    <property type="match status" value="1"/>
</dbReference>
<gene>
    <name evidence="7" type="ORF">F503_07101</name>
</gene>
<sequence>MASDATASDVVPQHFSIVALETIFTGLPPITVPAPHTFTLTTYERSTAAEVGPRLRDAAADIAIITTVPVRGDALDPANTPKLKLISAIASGTDTIDLAACKKRGIRVLNSPGCNIDAVAEHAVSLYFACRRRIVPSMTALQRGDWPKKGTLMHTAMTGGNAAVRRCATETVALVGYGAVGKRVAELLRALGMHVLVTARKGATGSLPNGRVAFEDAIRKATLVVLCCPRTHETLNLLSTPELNVMQPDCLVVNVSRGGIVNEQALLEALQTSKIGGAGVDVFGVEPAGPETSPLLTSEVASSDLNLVVTPHTAWVAAQTTANNHQVLVENINGFVSGSVNPDRIRA</sequence>
<dbReference type="Gene3D" id="3.40.50.720">
    <property type="entry name" value="NAD(P)-binding Rossmann-like Domain"/>
    <property type="match status" value="2"/>
</dbReference>